<evidence type="ECO:0000256" key="1">
    <source>
        <dbReference type="SAM" id="Phobius"/>
    </source>
</evidence>
<accession>A0A075FLX7</accession>
<protein>
    <submittedName>
        <fullName evidence="2">Uncharacterized protein</fullName>
    </submittedName>
</protein>
<name>A0A075FLX7_9EURY</name>
<feature type="transmembrane region" description="Helical" evidence="1">
    <location>
        <begin position="90"/>
        <end position="111"/>
    </location>
</feature>
<dbReference type="AlphaFoldDB" id="A0A075FLX7"/>
<keyword evidence="1" id="KW-0812">Transmembrane</keyword>
<feature type="transmembrane region" description="Helical" evidence="1">
    <location>
        <begin position="24"/>
        <end position="45"/>
    </location>
</feature>
<evidence type="ECO:0000313" key="2">
    <source>
        <dbReference type="EMBL" id="AIE92535.1"/>
    </source>
</evidence>
<sequence>MNQELENYSSTTPIDEELKGRFKVLRIVAFMRWITLLAGPAAILIDDYIQPWLLRQGLPSILTMEDLSRFLFLDVLGISKYVDEEQFLAFYHHVNIVSCFLFVLFVGWVLIAKKKAVIAARDLTLMQEKMRGSI</sequence>
<organism evidence="2">
    <name type="scientific">uncultured marine group II/III euryarchaeote AD1000_24_F05</name>
    <dbReference type="NCBI Taxonomy" id="1457742"/>
    <lineage>
        <taxon>Archaea</taxon>
        <taxon>Methanobacteriati</taxon>
        <taxon>Methanobacteriota</taxon>
        <taxon>environmental samples</taxon>
    </lineage>
</organism>
<keyword evidence="1" id="KW-1133">Transmembrane helix</keyword>
<proteinExistence type="predicted"/>
<dbReference type="EMBL" id="KF900369">
    <property type="protein sequence ID" value="AIE92535.1"/>
    <property type="molecule type" value="Genomic_DNA"/>
</dbReference>
<keyword evidence="1" id="KW-0472">Membrane</keyword>
<reference evidence="2" key="1">
    <citation type="journal article" date="2014" name="Genome Biol. Evol.">
        <title>Pangenome evidence for extensive interdomain horizontal transfer affecting lineage core and shell genes in uncultured planktonic thaumarchaeota and euryarchaeota.</title>
        <authorList>
            <person name="Deschamps P."/>
            <person name="Zivanovic Y."/>
            <person name="Moreira D."/>
            <person name="Rodriguez-Valera F."/>
            <person name="Lopez-Garcia P."/>
        </authorList>
    </citation>
    <scope>NUCLEOTIDE SEQUENCE</scope>
</reference>